<dbReference type="Proteomes" id="UP000054805">
    <property type="component" value="Unassembled WGS sequence"/>
</dbReference>
<comment type="caution">
    <text evidence="1">The sequence shown here is derived from an EMBL/GenBank/DDBJ whole genome shotgun (WGS) entry which is preliminary data.</text>
</comment>
<proteinExistence type="predicted"/>
<accession>A0A0V1GIB2</accession>
<name>A0A0V1GIB2_TRIPS</name>
<gene>
    <name evidence="1" type="ORF">T4B_5045</name>
</gene>
<dbReference type="AlphaFoldDB" id="A0A0V1GIB2"/>
<sequence>MHLILSSLPTCRRSVFNHIASKMFSFGSYK</sequence>
<organism evidence="1 2">
    <name type="scientific">Trichinella pseudospiralis</name>
    <name type="common">Parasitic roundworm</name>
    <dbReference type="NCBI Taxonomy" id="6337"/>
    <lineage>
        <taxon>Eukaryota</taxon>
        <taxon>Metazoa</taxon>
        <taxon>Ecdysozoa</taxon>
        <taxon>Nematoda</taxon>
        <taxon>Enoplea</taxon>
        <taxon>Dorylaimia</taxon>
        <taxon>Trichinellida</taxon>
        <taxon>Trichinellidae</taxon>
        <taxon>Trichinella</taxon>
    </lineage>
</organism>
<protein>
    <submittedName>
        <fullName evidence="1">Uncharacterized protein</fullName>
    </submittedName>
</protein>
<keyword evidence="2" id="KW-1185">Reference proteome</keyword>
<reference evidence="1 2" key="1">
    <citation type="submission" date="2015-01" db="EMBL/GenBank/DDBJ databases">
        <title>Evolution of Trichinella species and genotypes.</title>
        <authorList>
            <person name="Korhonen P.K."/>
            <person name="Edoardo P."/>
            <person name="Giuseppe L.R."/>
            <person name="Gasser R.B."/>
        </authorList>
    </citation>
    <scope>NUCLEOTIDE SEQUENCE [LARGE SCALE GENOMIC DNA]</scope>
    <source>
        <strain evidence="1">ISS588</strain>
    </source>
</reference>
<evidence type="ECO:0000313" key="2">
    <source>
        <dbReference type="Proteomes" id="UP000054805"/>
    </source>
</evidence>
<evidence type="ECO:0000313" key="1">
    <source>
        <dbReference type="EMBL" id="KRY97965.1"/>
    </source>
</evidence>
<dbReference type="EMBL" id="JYDS01002036">
    <property type="protein sequence ID" value="KRY97965.1"/>
    <property type="molecule type" value="Genomic_DNA"/>
</dbReference>